<dbReference type="AlphaFoldDB" id="A0A220MRT7"/>
<evidence type="ECO:0000313" key="3">
    <source>
        <dbReference type="Proteomes" id="UP000197781"/>
    </source>
</evidence>
<dbReference type="PROSITE" id="PS51186">
    <property type="entry name" value="GNAT"/>
    <property type="match status" value="1"/>
</dbReference>
<evidence type="ECO:0000259" key="1">
    <source>
        <dbReference type="PROSITE" id="PS51186"/>
    </source>
</evidence>
<dbReference type="GO" id="GO:0016747">
    <property type="term" value="F:acyltransferase activity, transferring groups other than amino-acyl groups"/>
    <property type="evidence" value="ECO:0007669"/>
    <property type="project" value="InterPro"/>
</dbReference>
<dbReference type="PANTHER" id="PTHR43792">
    <property type="entry name" value="GNAT FAMILY, PUTATIVE (AFU_ORTHOLOGUE AFUA_3G00765)-RELATED-RELATED"/>
    <property type="match status" value="1"/>
</dbReference>
<dbReference type="Pfam" id="PF13302">
    <property type="entry name" value="Acetyltransf_3"/>
    <property type="match status" value="1"/>
</dbReference>
<gene>
    <name evidence="2" type="ORF">BP422_29325</name>
</gene>
<keyword evidence="2" id="KW-0808">Transferase</keyword>
<feature type="domain" description="N-acetyltransferase" evidence="1">
    <location>
        <begin position="10"/>
        <end position="174"/>
    </location>
</feature>
<dbReference type="SUPFAM" id="SSF55729">
    <property type="entry name" value="Acyl-CoA N-acyltransferases (Nat)"/>
    <property type="match status" value="1"/>
</dbReference>
<reference evidence="2 3" key="1">
    <citation type="submission" date="2016-11" db="EMBL/GenBank/DDBJ databases">
        <authorList>
            <person name="Jaros S."/>
            <person name="Januszkiewicz K."/>
            <person name="Wedrychowicz H."/>
        </authorList>
    </citation>
    <scope>NUCLEOTIDE SEQUENCE [LARGE SCALE GENOMIC DNA]</scope>
    <source>
        <strain evidence="2 3">NF2</strain>
    </source>
</reference>
<dbReference type="Proteomes" id="UP000197781">
    <property type="component" value="Chromosome"/>
</dbReference>
<protein>
    <submittedName>
        <fullName evidence="2">GNAT family N-acetyltransferase</fullName>
    </submittedName>
</protein>
<dbReference type="InterPro" id="IPR000182">
    <property type="entry name" value="GNAT_dom"/>
</dbReference>
<organism evidence="2 3">
    <name type="scientific">Brevibacillus formosus</name>
    <dbReference type="NCBI Taxonomy" id="54913"/>
    <lineage>
        <taxon>Bacteria</taxon>
        <taxon>Bacillati</taxon>
        <taxon>Bacillota</taxon>
        <taxon>Bacilli</taxon>
        <taxon>Bacillales</taxon>
        <taxon>Paenibacillaceae</taxon>
        <taxon>Brevibacillus</taxon>
    </lineage>
</organism>
<proteinExistence type="predicted"/>
<dbReference type="EMBL" id="CP018145">
    <property type="protein sequence ID" value="ASJ57250.1"/>
    <property type="molecule type" value="Genomic_DNA"/>
</dbReference>
<sequence length="174" mass="19802">MNNQILSARLTLTKVALPDWELIRSIYSNPTLMEHIGATMSDEDIRCNFEKELAPWNLESNHWLTWIIRETDSGSDVGLISICTRNRETLTAEVGFIILEGFKGKGYATEAIRRVFDFAVDTFRFKKFTAVCSEEHAGSRRVLEKAGMKLDKIVPESTEIAGKMVNDCFYSLEK</sequence>
<name>A0A220MRT7_9BACL</name>
<dbReference type="Gene3D" id="3.40.630.30">
    <property type="match status" value="1"/>
</dbReference>
<dbReference type="InterPro" id="IPR016181">
    <property type="entry name" value="Acyl_CoA_acyltransferase"/>
</dbReference>
<evidence type="ECO:0000313" key="2">
    <source>
        <dbReference type="EMBL" id="ASJ57250.1"/>
    </source>
</evidence>
<accession>A0A220MRT7</accession>
<dbReference type="InterPro" id="IPR051531">
    <property type="entry name" value="N-acetyltransferase"/>
</dbReference>
<dbReference type="RefSeq" id="WP_088910705.1">
    <property type="nucleotide sequence ID" value="NZ_CP018145.1"/>
</dbReference>
<dbReference type="KEGG" id="bfm:BP422_29325"/>
<dbReference type="PANTHER" id="PTHR43792:SF1">
    <property type="entry name" value="N-ACETYLTRANSFERASE DOMAIN-CONTAINING PROTEIN"/>
    <property type="match status" value="1"/>
</dbReference>